<reference evidence="1 2" key="1">
    <citation type="journal article" date="2012" name="J. Bacteriol.">
        <title>Genome sequence of Rhizobium grahamii CCGE502, a broad-host-range symbiont with low nodulation competitiveness in Phaseolus vulgaris.</title>
        <authorList>
            <person name="Althabegoiti M.J."/>
            <person name="Lozano L."/>
            <person name="Torres-Tejerizo G."/>
            <person name="Ormeno-Orrillo E."/>
            <person name="Rogel M.A."/>
            <person name="Gonzalez V."/>
            <person name="Martinez-Romero E."/>
        </authorList>
    </citation>
    <scope>NUCLEOTIDE SEQUENCE [LARGE SCALE GENOMIC DNA]</scope>
    <source>
        <strain evidence="1 2">CCGE 502</strain>
    </source>
</reference>
<dbReference type="CDD" id="cd00093">
    <property type="entry name" value="HTH_XRE"/>
    <property type="match status" value="1"/>
</dbReference>
<evidence type="ECO:0000313" key="1">
    <source>
        <dbReference type="EMBL" id="EPE96916.1"/>
    </source>
</evidence>
<dbReference type="InterPro" id="IPR010982">
    <property type="entry name" value="Lambda_DNA-bd_dom_sf"/>
</dbReference>
<sequence>MILGSQIKAARALLDWQVADLANASGVSVGAIEDLENRKGTIADDTAMLQDIIASVERGGVRFIIEHSSEGGPGVRFRPAERVFTDERDTVQYKEYLVNDAPPGAGG</sequence>
<organism evidence="1 2">
    <name type="scientific">Rhizobium grahamii CCGE 502</name>
    <dbReference type="NCBI Taxonomy" id="990285"/>
    <lineage>
        <taxon>Bacteria</taxon>
        <taxon>Pseudomonadati</taxon>
        <taxon>Pseudomonadota</taxon>
        <taxon>Alphaproteobacteria</taxon>
        <taxon>Hyphomicrobiales</taxon>
        <taxon>Rhizobiaceae</taxon>
        <taxon>Rhizobium/Agrobacterium group</taxon>
        <taxon>Rhizobium</taxon>
    </lineage>
</organism>
<dbReference type="SUPFAM" id="SSF47413">
    <property type="entry name" value="lambda repressor-like DNA-binding domains"/>
    <property type="match status" value="1"/>
</dbReference>
<dbReference type="eggNOG" id="COG1396">
    <property type="taxonomic scope" value="Bacteria"/>
</dbReference>
<evidence type="ECO:0000313" key="2">
    <source>
        <dbReference type="Proteomes" id="UP000014411"/>
    </source>
</evidence>
<comment type="caution">
    <text evidence="1">The sequence shown here is derived from an EMBL/GenBank/DDBJ whole genome shotgun (WGS) entry which is preliminary data.</text>
</comment>
<gene>
    <name evidence="1" type="ORF">RGCCGE502_18320</name>
</gene>
<protein>
    <submittedName>
        <fullName evidence="1">XRE family transcriptional regulator</fullName>
    </submittedName>
</protein>
<keyword evidence="2" id="KW-1185">Reference proteome</keyword>
<dbReference type="HOGENOM" id="CLU_066192_28_3_5"/>
<dbReference type="InterPro" id="IPR001387">
    <property type="entry name" value="Cro/C1-type_HTH"/>
</dbReference>
<dbReference type="Proteomes" id="UP000014411">
    <property type="component" value="Unassembled WGS sequence"/>
</dbReference>
<dbReference type="STRING" id="990285.RGCCGE502_18320"/>
<dbReference type="AlphaFoldDB" id="S3HUP1"/>
<dbReference type="Gene3D" id="1.10.260.40">
    <property type="entry name" value="lambda repressor-like DNA-binding domains"/>
    <property type="match status" value="1"/>
</dbReference>
<accession>S3HUP1</accession>
<proteinExistence type="predicted"/>
<dbReference type="EMBL" id="AEYE02000021">
    <property type="protein sequence ID" value="EPE96916.1"/>
    <property type="molecule type" value="Genomic_DNA"/>
</dbReference>
<name>S3HUP1_9HYPH</name>
<dbReference type="GO" id="GO:0003677">
    <property type="term" value="F:DNA binding"/>
    <property type="evidence" value="ECO:0007669"/>
    <property type="project" value="InterPro"/>
</dbReference>